<sequence>MAGAGLIPTLALADAQPPIVCSALDDESSPDTALAWLARSMVAGHCYDFQARAVTIDAIGVRTLALSHRIRDGVRQQVVQHLDGPSVSVERRSIAGYMARFTPNEGNDLSASQAWAQHIASYYDVSLQENTRVAGRDAVALRFVPQDQQRYQHAWWVDKSTGLLLKHVLSDHQDRVLETFQITQLQSPVLYEGHVASDVTTERSSFSWRVDWLPEGFIAQPQEPGQSAENQQVFSDGLAAVSLFVTPVEQPMLEEGVHRLGVSTAAISMLSEGEQRWQLIGIGELPPATLERVVQSVRIEPR</sequence>
<dbReference type="EMBL" id="VWRT01000015">
    <property type="protein sequence ID" value="KAE8437705.1"/>
    <property type="molecule type" value="Genomic_DNA"/>
</dbReference>
<dbReference type="Gene3D" id="3.30.200.100">
    <property type="entry name" value="MucB/RseB, C-terminal domain"/>
    <property type="match status" value="1"/>
</dbReference>
<evidence type="ECO:0000313" key="7">
    <source>
        <dbReference type="EMBL" id="KAE8437705.1"/>
    </source>
</evidence>
<evidence type="ECO:0000313" key="8">
    <source>
        <dbReference type="Proteomes" id="UP000466130"/>
    </source>
</evidence>
<accession>A0ABQ6X9G4</accession>
<feature type="domain" description="MucB/RseB C-terminal" evidence="6">
    <location>
        <begin position="204"/>
        <end position="298"/>
    </location>
</feature>
<comment type="caution">
    <text evidence="7">The sequence shown here is derived from an EMBL/GenBank/DDBJ whole genome shotgun (WGS) entry which is preliminary data.</text>
</comment>
<keyword evidence="8" id="KW-1185">Reference proteome</keyword>
<dbReference type="Pfam" id="PF03888">
    <property type="entry name" value="MucB_RseB"/>
    <property type="match status" value="1"/>
</dbReference>
<keyword evidence="4" id="KW-0574">Periplasm</keyword>
<evidence type="ECO:0000259" key="6">
    <source>
        <dbReference type="Pfam" id="PF17188"/>
    </source>
</evidence>
<dbReference type="InterPro" id="IPR038484">
    <property type="entry name" value="MucB/RseB_C_sf"/>
</dbReference>
<gene>
    <name evidence="7" type="ORF">F1978_13340</name>
</gene>
<feature type="domain" description="MucB/RseB N-terminal" evidence="5">
    <location>
        <begin position="33"/>
        <end position="186"/>
    </location>
</feature>
<comment type="similarity">
    <text evidence="2">Belongs to the RseB family.</text>
</comment>
<dbReference type="Gene3D" id="2.50.20.10">
    <property type="entry name" value="Lipoprotein localisation LolA/LolB/LppX"/>
    <property type="match status" value="1"/>
</dbReference>
<dbReference type="InterPro" id="IPR005588">
    <property type="entry name" value="MucB_RseB"/>
</dbReference>
<dbReference type="InterPro" id="IPR033434">
    <property type="entry name" value="MucB/RseB_N"/>
</dbReference>
<dbReference type="PANTHER" id="PTHR38782">
    <property type="match status" value="1"/>
</dbReference>
<dbReference type="Pfam" id="PF17188">
    <property type="entry name" value="MucB_RseB_C"/>
    <property type="match status" value="1"/>
</dbReference>
<evidence type="ECO:0000259" key="5">
    <source>
        <dbReference type="Pfam" id="PF03888"/>
    </source>
</evidence>
<keyword evidence="3" id="KW-0732">Signal</keyword>
<dbReference type="InterPro" id="IPR033436">
    <property type="entry name" value="MucB/RseB_C"/>
</dbReference>
<organism evidence="7 8">
    <name type="scientific">Vreelandella piezotolerans</name>
    <dbReference type="NCBI Taxonomy" id="2609667"/>
    <lineage>
        <taxon>Bacteria</taxon>
        <taxon>Pseudomonadati</taxon>
        <taxon>Pseudomonadota</taxon>
        <taxon>Gammaproteobacteria</taxon>
        <taxon>Oceanospirillales</taxon>
        <taxon>Halomonadaceae</taxon>
        <taxon>Vreelandella</taxon>
    </lineage>
</organism>
<dbReference type="PANTHER" id="PTHR38782:SF1">
    <property type="entry name" value="SIGMA-E FACTOR REGULATORY PROTEIN RSEB"/>
    <property type="match status" value="1"/>
</dbReference>
<dbReference type="PIRSF" id="PIRSF005427">
    <property type="entry name" value="RseB"/>
    <property type="match status" value="1"/>
</dbReference>
<dbReference type="Proteomes" id="UP000466130">
    <property type="component" value="Unassembled WGS sequence"/>
</dbReference>
<evidence type="ECO:0000256" key="1">
    <source>
        <dbReference type="ARBA" id="ARBA00004418"/>
    </source>
</evidence>
<evidence type="ECO:0000256" key="4">
    <source>
        <dbReference type="ARBA" id="ARBA00022764"/>
    </source>
</evidence>
<evidence type="ECO:0000256" key="3">
    <source>
        <dbReference type="ARBA" id="ARBA00022729"/>
    </source>
</evidence>
<reference evidence="7 8" key="1">
    <citation type="submission" date="2019-09" db="EMBL/GenBank/DDBJ databases">
        <title>The Halomonas whole genome shotgun (WGS).</title>
        <authorList>
            <person name="Xie Z."/>
        </authorList>
    </citation>
    <scope>NUCLEOTIDE SEQUENCE [LARGE SCALE GENOMIC DNA]</scope>
    <source>
        <strain evidence="7 8">NBT06E8</strain>
    </source>
</reference>
<proteinExistence type="inferred from homology"/>
<dbReference type="CDD" id="cd16327">
    <property type="entry name" value="RseB"/>
    <property type="match status" value="1"/>
</dbReference>
<comment type="subcellular location">
    <subcellularLocation>
        <location evidence="1">Periplasm</location>
    </subcellularLocation>
</comment>
<name>A0ABQ6X9G4_9GAMM</name>
<protein>
    <submittedName>
        <fullName evidence="7">Nucleoside transporter</fullName>
    </submittedName>
</protein>
<evidence type="ECO:0000256" key="2">
    <source>
        <dbReference type="ARBA" id="ARBA00008150"/>
    </source>
</evidence>